<keyword evidence="9" id="KW-1185">Reference proteome</keyword>
<feature type="region of interest" description="Disordered" evidence="5">
    <location>
        <begin position="279"/>
        <end position="335"/>
    </location>
</feature>
<feature type="domain" description="Major facilitator superfamily (MFS) profile" evidence="7">
    <location>
        <begin position="69"/>
        <end position="707"/>
    </location>
</feature>
<dbReference type="EMBL" id="ML178850">
    <property type="protein sequence ID" value="TFK97132.1"/>
    <property type="molecule type" value="Genomic_DNA"/>
</dbReference>
<dbReference type="PANTHER" id="PTHR23501">
    <property type="entry name" value="MAJOR FACILITATOR SUPERFAMILY"/>
    <property type="match status" value="1"/>
</dbReference>
<feature type="transmembrane region" description="Helical" evidence="6">
    <location>
        <begin position="221"/>
        <end position="245"/>
    </location>
</feature>
<feature type="transmembrane region" description="Helical" evidence="6">
    <location>
        <begin position="134"/>
        <end position="152"/>
    </location>
</feature>
<organism evidence="8 9">
    <name type="scientific">Pterulicium gracile</name>
    <dbReference type="NCBI Taxonomy" id="1884261"/>
    <lineage>
        <taxon>Eukaryota</taxon>
        <taxon>Fungi</taxon>
        <taxon>Dikarya</taxon>
        <taxon>Basidiomycota</taxon>
        <taxon>Agaricomycotina</taxon>
        <taxon>Agaricomycetes</taxon>
        <taxon>Agaricomycetidae</taxon>
        <taxon>Agaricales</taxon>
        <taxon>Pleurotineae</taxon>
        <taxon>Pterulaceae</taxon>
        <taxon>Pterulicium</taxon>
    </lineage>
</organism>
<dbReference type="AlphaFoldDB" id="A0A5C3Q568"/>
<evidence type="ECO:0000256" key="3">
    <source>
        <dbReference type="ARBA" id="ARBA00022989"/>
    </source>
</evidence>
<evidence type="ECO:0000256" key="4">
    <source>
        <dbReference type="ARBA" id="ARBA00023136"/>
    </source>
</evidence>
<comment type="subcellular location">
    <subcellularLocation>
        <location evidence="1">Membrane</location>
        <topology evidence="1">Multi-pass membrane protein</topology>
    </subcellularLocation>
</comment>
<sequence>MQTPHAYQPIATQETSSRSSYSSGSFRGHGHGRDRTLAEEVADDAEAHAGVSTIEATQKVYGRYSRWTLYISLGLASFIYSLDGSTTYNYLWIATSSFGQHSLISSVQVAQSITLAVGKPIIAKVADVSSRGTAYFVVLVFYVLGYLIIAASQGVVSIIIGIIFYALGYTGLQVLTAIIIADITTLKWRGIISSLSTTPFIVNAVLGSIISSWFIEHSTWRMGYLMFAALVPISLAPLIFTLLWAEQRAKQRNLIRPVSTHSHRASLSLSHDLSQSHDSVLSRRHDSVRLSTSPTSSPTSRRFSRSIHDHSVPRLRSPTSRSQLLPTPTPRARRESMFSSISMRPDLTWGKWMLHLAHQLDAVGLVLLGLSISFILFPLTVAGNAKVEPAPAGDGNGTAFTSTSTSTLLTDDSLIPFLRAQTQTRPTTAFQRPTTAFQNPAMLGLLLTGLAIAPVFFVWEAKYARRPVIPGRFWRNRSVVGASVVGAFDFASFYLTYTYLMSFVLVVKPWSLVNAAYFNQIQTIAMTVAGIGGGVLMRVFRRYKYILVGGLILRICGVTLMLYTRSSTSSDFALILTQVLQGVGGGFAAISSSVGAQASVPHADLAGFMAALLLFAEVGGAGGSAIAGAIWSNQMPERLAHYLPQLSDKERHELFGSVEKAAERPRGDPVREGVILAYADVMYSMVLLATFLSIVPLLASLLMPNWYLGDNQNAVEQVDVGGDALGLGESESESEDDGMGWSDDDEVEQTRGREDAVGREGERRERRGSVDVLPA</sequence>
<feature type="compositionally biased region" description="Acidic residues" evidence="5">
    <location>
        <begin position="730"/>
        <end position="747"/>
    </location>
</feature>
<reference evidence="8 9" key="1">
    <citation type="journal article" date="2019" name="Nat. Ecol. Evol.">
        <title>Megaphylogeny resolves global patterns of mushroom evolution.</title>
        <authorList>
            <person name="Varga T."/>
            <person name="Krizsan K."/>
            <person name="Foldi C."/>
            <person name="Dima B."/>
            <person name="Sanchez-Garcia M."/>
            <person name="Sanchez-Ramirez S."/>
            <person name="Szollosi G.J."/>
            <person name="Szarkandi J.G."/>
            <person name="Papp V."/>
            <person name="Albert L."/>
            <person name="Andreopoulos W."/>
            <person name="Angelini C."/>
            <person name="Antonin V."/>
            <person name="Barry K.W."/>
            <person name="Bougher N.L."/>
            <person name="Buchanan P."/>
            <person name="Buyck B."/>
            <person name="Bense V."/>
            <person name="Catcheside P."/>
            <person name="Chovatia M."/>
            <person name="Cooper J."/>
            <person name="Damon W."/>
            <person name="Desjardin D."/>
            <person name="Finy P."/>
            <person name="Geml J."/>
            <person name="Haridas S."/>
            <person name="Hughes K."/>
            <person name="Justo A."/>
            <person name="Karasinski D."/>
            <person name="Kautmanova I."/>
            <person name="Kiss B."/>
            <person name="Kocsube S."/>
            <person name="Kotiranta H."/>
            <person name="LaButti K.M."/>
            <person name="Lechner B.E."/>
            <person name="Liimatainen K."/>
            <person name="Lipzen A."/>
            <person name="Lukacs Z."/>
            <person name="Mihaltcheva S."/>
            <person name="Morgado L.N."/>
            <person name="Niskanen T."/>
            <person name="Noordeloos M.E."/>
            <person name="Ohm R.A."/>
            <person name="Ortiz-Santana B."/>
            <person name="Ovrebo C."/>
            <person name="Racz N."/>
            <person name="Riley R."/>
            <person name="Savchenko A."/>
            <person name="Shiryaev A."/>
            <person name="Soop K."/>
            <person name="Spirin V."/>
            <person name="Szebenyi C."/>
            <person name="Tomsovsky M."/>
            <person name="Tulloss R.E."/>
            <person name="Uehling J."/>
            <person name="Grigoriev I.V."/>
            <person name="Vagvolgyi C."/>
            <person name="Papp T."/>
            <person name="Martin F.M."/>
            <person name="Miettinen O."/>
            <person name="Hibbett D.S."/>
            <person name="Nagy L.G."/>
        </authorList>
    </citation>
    <scope>NUCLEOTIDE SEQUENCE [LARGE SCALE GENOMIC DNA]</scope>
    <source>
        <strain evidence="8 9">CBS 309.79</strain>
    </source>
</reference>
<feature type="transmembrane region" description="Helical" evidence="6">
    <location>
        <begin position="479"/>
        <end position="497"/>
    </location>
</feature>
<name>A0A5C3Q568_9AGAR</name>
<dbReference type="Gene3D" id="1.20.1250.20">
    <property type="entry name" value="MFS general substrate transporter like domains"/>
    <property type="match status" value="2"/>
</dbReference>
<evidence type="ECO:0000256" key="6">
    <source>
        <dbReference type="SAM" id="Phobius"/>
    </source>
</evidence>
<evidence type="ECO:0000313" key="8">
    <source>
        <dbReference type="EMBL" id="TFK97132.1"/>
    </source>
</evidence>
<feature type="compositionally biased region" description="Polar residues" evidence="5">
    <location>
        <begin position="317"/>
        <end position="326"/>
    </location>
</feature>
<evidence type="ECO:0000256" key="5">
    <source>
        <dbReference type="SAM" id="MobiDB-lite"/>
    </source>
</evidence>
<feature type="transmembrane region" description="Helical" evidence="6">
    <location>
        <begin position="158"/>
        <end position="180"/>
    </location>
</feature>
<feature type="region of interest" description="Disordered" evidence="5">
    <location>
        <begin position="724"/>
        <end position="775"/>
    </location>
</feature>
<dbReference type="OrthoDB" id="2241241at2759"/>
<dbReference type="PROSITE" id="PS50850">
    <property type="entry name" value="MFS"/>
    <property type="match status" value="1"/>
</dbReference>
<feature type="transmembrane region" description="Helical" evidence="6">
    <location>
        <begin position="360"/>
        <end position="381"/>
    </location>
</feature>
<dbReference type="STRING" id="1884261.A0A5C3Q568"/>
<evidence type="ECO:0000313" key="9">
    <source>
        <dbReference type="Proteomes" id="UP000305067"/>
    </source>
</evidence>
<keyword evidence="4 6" id="KW-0472">Membrane</keyword>
<protein>
    <submittedName>
        <fullName evidence="8">Major facilitator superfamily domain-containing protein</fullName>
    </submittedName>
</protein>
<dbReference type="Pfam" id="PF07690">
    <property type="entry name" value="MFS_1"/>
    <property type="match status" value="1"/>
</dbReference>
<dbReference type="InterPro" id="IPR011701">
    <property type="entry name" value="MFS"/>
</dbReference>
<evidence type="ECO:0000259" key="7">
    <source>
        <dbReference type="PROSITE" id="PS50850"/>
    </source>
</evidence>
<dbReference type="InterPro" id="IPR020846">
    <property type="entry name" value="MFS_dom"/>
</dbReference>
<feature type="transmembrane region" description="Helical" evidence="6">
    <location>
        <begin position="575"/>
        <end position="596"/>
    </location>
</feature>
<feature type="compositionally biased region" description="Polar residues" evidence="5">
    <location>
        <begin position="1"/>
        <end position="15"/>
    </location>
</feature>
<dbReference type="PANTHER" id="PTHR23501:SF87">
    <property type="entry name" value="SIDEROPHORE IRON TRANSPORTER 2"/>
    <property type="match status" value="1"/>
</dbReference>
<feature type="compositionally biased region" description="Low complexity" evidence="5">
    <location>
        <begin position="291"/>
        <end position="301"/>
    </location>
</feature>
<feature type="transmembrane region" description="Helical" evidence="6">
    <location>
        <begin position="192"/>
        <end position="215"/>
    </location>
</feature>
<feature type="region of interest" description="Disordered" evidence="5">
    <location>
        <begin position="1"/>
        <end position="34"/>
    </location>
</feature>
<evidence type="ECO:0000256" key="1">
    <source>
        <dbReference type="ARBA" id="ARBA00004141"/>
    </source>
</evidence>
<gene>
    <name evidence="8" type="ORF">BDV98DRAFT_554399</name>
</gene>
<proteinExistence type="predicted"/>
<evidence type="ECO:0000256" key="2">
    <source>
        <dbReference type="ARBA" id="ARBA00022692"/>
    </source>
</evidence>
<dbReference type="Proteomes" id="UP000305067">
    <property type="component" value="Unassembled WGS sequence"/>
</dbReference>
<dbReference type="InterPro" id="IPR036259">
    <property type="entry name" value="MFS_trans_sf"/>
</dbReference>
<feature type="transmembrane region" description="Helical" evidence="6">
    <location>
        <begin position="681"/>
        <end position="703"/>
    </location>
</feature>
<dbReference type="SUPFAM" id="SSF103473">
    <property type="entry name" value="MFS general substrate transporter"/>
    <property type="match status" value="1"/>
</dbReference>
<feature type="transmembrane region" description="Helical" evidence="6">
    <location>
        <begin position="441"/>
        <end position="459"/>
    </location>
</feature>
<feature type="compositionally biased region" description="Basic and acidic residues" evidence="5">
    <location>
        <begin position="748"/>
        <end position="769"/>
    </location>
</feature>
<feature type="compositionally biased region" description="Low complexity" evidence="5">
    <location>
        <begin position="16"/>
        <end position="26"/>
    </location>
</feature>
<dbReference type="GO" id="GO:0005886">
    <property type="term" value="C:plasma membrane"/>
    <property type="evidence" value="ECO:0007669"/>
    <property type="project" value="TreeGrafter"/>
</dbReference>
<feature type="transmembrane region" description="Helical" evidence="6">
    <location>
        <begin position="543"/>
        <end position="563"/>
    </location>
</feature>
<keyword evidence="2 6" id="KW-0812">Transmembrane</keyword>
<feature type="transmembrane region" description="Helical" evidence="6">
    <location>
        <begin position="517"/>
        <end position="536"/>
    </location>
</feature>
<dbReference type="GO" id="GO:0022857">
    <property type="term" value="F:transmembrane transporter activity"/>
    <property type="evidence" value="ECO:0007669"/>
    <property type="project" value="InterPro"/>
</dbReference>
<feature type="transmembrane region" description="Helical" evidence="6">
    <location>
        <begin position="608"/>
        <end position="631"/>
    </location>
</feature>
<keyword evidence="3 6" id="KW-1133">Transmembrane helix</keyword>
<accession>A0A5C3Q568</accession>